<accession>A0A9W4B6F7</accession>
<name>A0A9W4B6F7_9MYCO</name>
<evidence type="ECO:0000313" key="2">
    <source>
        <dbReference type="Proteomes" id="UP000465785"/>
    </source>
</evidence>
<gene>
    <name evidence="1" type="ORF">MGALJ_44280</name>
</gene>
<keyword evidence="2" id="KW-1185">Reference proteome</keyword>
<protein>
    <submittedName>
        <fullName evidence="1">Uncharacterized protein</fullName>
    </submittedName>
</protein>
<dbReference type="Proteomes" id="UP000465785">
    <property type="component" value="Chromosome"/>
</dbReference>
<reference evidence="1 2" key="1">
    <citation type="journal article" date="2019" name="Emerg. Microbes Infect.">
        <title>Comprehensive subspecies identification of 175 nontuberculous mycobacteria species based on 7547 genomic profiles.</title>
        <authorList>
            <person name="Matsumoto Y."/>
            <person name="Kinjo T."/>
            <person name="Motooka D."/>
            <person name="Nabeya D."/>
            <person name="Jung N."/>
            <person name="Uechi K."/>
            <person name="Horii T."/>
            <person name="Iida T."/>
            <person name="Fujita J."/>
            <person name="Nakamura S."/>
        </authorList>
    </citation>
    <scope>NUCLEOTIDE SEQUENCE [LARGE SCALE GENOMIC DNA]</scope>
    <source>
        <strain evidence="1 2">JCM 6399</strain>
    </source>
</reference>
<organism evidence="1 2">
    <name type="scientific">Mycobacterium gallinarum</name>
    <dbReference type="NCBI Taxonomy" id="39689"/>
    <lineage>
        <taxon>Bacteria</taxon>
        <taxon>Bacillati</taxon>
        <taxon>Actinomycetota</taxon>
        <taxon>Actinomycetes</taxon>
        <taxon>Mycobacteriales</taxon>
        <taxon>Mycobacteriaceae</taxon>
        <taxon>Mycobacterium</taxon>
    </lineage>
</organism>
<evidence type="ECO:0000313" key="1">
    <source>
        <dbReference type="EMBL" id="BBY94759.1"/>
    </source>
</evidence>
<dbReference type="RefSeq" id="WP_163732843.1">
    <property type="nucleotide sequence ID" value="NZ_AP022601.1"/>
</dbReference>
<dbReference type="KEGG" id="mgau:MGALJ_44280"/>
<proteinExistence type="predicted"/>
<sequence>MKLAGLRLRQRDGVTCGPSVAVMAGALLDPARHAALAEPESGAALFAAEQLRVHADVNRIWPRRLGTTPWGMARALTTMGATAGVCYRWRLFRGRRDKLVDVLAAAGRDRPVAMLVGRGIPRHWVLIVAVAGERLTCYEPSSGELRTVDVAAVRESRLTGLGFPRPFAFVLPRSNV</sequence>
<dbReference type="EMBL" id="AP022601">
    <property type="protein sequence ID" value="BBY94759.1"/>
    <property type="molecule type" value="Genomic_DNA"/>
</dbReference>
<dbReference type="AlphaFoldDB" id="A0A9W4B6F7"/>